<sequence>MKKSHFILLIVYTISLLILALGICTYTVPEWHLQVIGLPVSILGLVLVTLSWIIQRRLSGKGAVKVNLELTAKVTYIVLALLTFGGGFAFVTSGQLLIGVILGLIGLLLLIGIIPVTVGLK</sequence>
<feature type="transmembrane region" description="Helical" evidence="1">
    <location>
        <begin position="74"/>
        <end position="91"/>
    </location>
</feature>
<evidence type="ECO:0000313" key="3">
    <source>
        <dbReference type="Proteomes" id="UP000532121"/>
    </source>
</evidence>
<feature type="transmembrane region" description="Helical" evidence="1">
    <location>
        <begin position="7"/>
        <end position="28"/>
    </location>
</feature>
<gene>
    <name evidence="2" type="ORF">HHO37_01705</name>
</gene>
<dbReference type="RefSeq" id="WP_193522951.1">
    <property type="nucleotide sequence ID" value="NZ_JABASA010000002.1"/>
</dbReference>
<evidence type="ECO:0000256" key="1">
    <source>
        <dbReference type="SAM" id="Phobius"/>
    </source>
</evidence>
<evidence type="ECO:0000313" key="2">
    <source>
        <dbReference type="EMBL" id="NMD48413.1"/>
    </source>
</evidence>
<comment type="caution">
    <text evidence="2">The sequence shown here is derived from an EMBL/GenBank/DDBJ whole genome shotgun (WGS) entry which is preliminary data.</text>
</comment>
<dbReference type="EMBL" id="JABASA010000002">
    <property type="protein sequence ID" value="NMD48413.1"/>
    <property type="molecule type" value="Genomic_DNA"/>
</dbReference>
<dbReference type="Proteomes" id="UP000532121">
    <property type="component" value="Unassembled WGS sequence"/>
</dbReference>
<proteinExistence type="predicted"/>
<keyword evidence="1" id="KW-0812">Transmembrane</keyword>
<keyword evidence="1" id="KW-0472">Membrane</keyword>
<reference evidence="2 3" key="1">
    <citation type="submission" date="2020-04" db="EMBL/GenBank/DDBJ databases">
        <title>MicrobeNet Type strains.</title>
        <authorList>
            <person name="Nicholson A.C."/>
        </authorList>
    </citation>
    <scope>NUCLEOTIDE SEQUENCE [LARGE SCALE GENOMIC DNA]</scope>
    <source>
        <strain evidence="2 3">DSM 22768</strain>
    </source>
</reference>
<protein>
    <submittedName>
        <fullName evidence="2">Uncharacterized protein</fullName>
    </submittedName>
</protein>
<feature type="transmembrane region" description="Helical" evidence="1">
    <location>
        <begin position="97"/>
        <end position="120"/>
    </location>
</feature>
<accession>A0A7X9QFQ7</accession>
<keyword evidence="1" id="KW-1133">Transmembrane helix</keyword>
<organism evidence="2 3">
    <name type="scientific">Streptococcus ratti</name>
    <dbReference type="NCBI Taxonomy" id="1341"/>
    <lineage>
        <taxon>Bacteria</taxon>
        <taxon>Bacillati</taxon>
        <taxon>Bacillota</taxon>
        <taxon>Bacilli</taxon>
        <taxon>Lactobacillales</taxon>
        <taxon>Streptococcaceae</taxon>
        <taxon>Streptococcus</taxon>
    </lineage>
</organism>
<name>A0A7X9QFQ7_STRRT</name>
<feature type="transmembrane region" description="Helical" evidence="1">
    <location>
        <begin position="34"/>
        <end position="54"/>
    </location>
</feature>
<dbReference type="AlphaFoldDB" id="A0A7X9QFQ7"/>